<dbReference type="NCBIfam" id="TIGR00580">
    <property type="entry name" value="mfd"/>
    <property type="match status" value="1"/>
</dbReference>
<evidence type="ECO:0000259" key="10">
    <source>
        <dbReference type="PROSITE" id="PS51192"/>
    </source>
</evidence>
<feature type="domain" description="Helicase C-terminal" evidence="11">
    <location>
        <begin position="811"/>
        <end position="977"/>
    </location>
</feature>
<protein>
    <recommendedName>
        <fullName evidence="9">Transcription-repair-coupling factor</fullName>
        <shortName evidence="9">TRCF</shortName>
        <ecNumber evidence="9">3.6.4.-</ecNumber>
    </recommendedName>
</protein>
<comment type="similarity">
    <text evidence="9">In the C-terminal section; belongs to the helicase family. RecG subfamily.</text>
</comment>
<keyword evidence="7 9" id="KW-0238">DNA-binding</keyword>
<evidence type="ECO:0000256" key="3">
    <source>
        <dbReference type="ARBA" id="ARBA00022763"/>
    </source>
</evidence>
<dbReference type="SMART" id="SM00490">
    <property type="entry name" value="HELICc"/>
    <property type="match status" value="1"/>
</dbReference>
<proteinExistence type="inferred from homology"/>
<dbReference type="Proteomes" id="UP001623591">
    <property type="component" value="Unassembled WGS sequence"/>
</dbReference>
<keyword evidence="3 9" id="KW-0227">DNA damage</keyword>
<dbReference type="EMBL" id="JBJHZZ010000011">
    <property type="protein sequence ID" value="MFL0247999.1"/>
    <property type="molecule type" value="Genomic_DNA"/>
</dbReference>
<dbReference type="Pfam" id="PF00271">
    <property type="entry name" value="Helicase_C"/>
    <property type="match status" value="1"/>
</dbReference>
<comment type="subcellular location">
    <subcellularLocation>
        <location evidence="9">Cytoplasm</location>
    </subcellularLocation>
</comment>
<keyword evidence="6 9" id="KW-0067">ATP-binding</keyword>
<dbReference type="Gene3D" id="3.90.1150.50">
    <property type="entry name" value="Transcription-repair-coupling factor, D7 domain"/>
    <property type="match status" value="1"/>
</dbReference>
<dbReference type="EC" id="3.6.4.-" evidence="9"/>
<dbReference type="InterPro" id="IPR003711">
    <property type="entry name" value="CarD-like/TRCF_RID"/>
</dbReference>
<dbReference type="PROSITE" id="PS51192">
    <property type="entry name" value="HELICASE_ATP_BIND_1"/>
    <property type="match status" value="1"/>
</dbReference>
<dbReference type="InterPro" id="IPR005118">
    <property type="entry name" value="TRCF_C"/>
</dbReference>
<dbReference type="InterPro" id="IPR036101">
    <property type="entry name" value="CarD-like/TRCF_RID_sf"/>
</dbReference>
<dbReference type="InterPro" id="IPR041471">
    <property type="entry name" value="UvrB_inter"/>
</dbReference>
<keyword evidence="1 9" id="KW-0963">Cytoplasm</keyword>
<evidence type="ECO:0000256" key="9">
    <source>
        <dbReference type="HAMAP-Rule" id="MF_00969"/>
    </source>
</evidence>
<dbReference type="SMART" id="SM00487">
    <property type="entry name" value="DEXDc"/>
    <property type="match status" value="1"/>
</dbReference>
<dbReference type="Gene3D" id="3.40.50.11180">
    <property type="match status" value="1"/>
</dbReference>
<dbReference type="SUPFAM" id="SSF52540">
    <property type="entry name" value="P-loop containing nucleoside triphosphate hydrolases"/>
    <property type="match status" value="4"/>
</dbReference>
<evidence type="ECO:0000256" key="1">
    <source>
        <dbReference type="ARBA" id="ARBA00022490"/>
    </source>
</evidence>
<dbReference type="SUPFAM" id="SSF141259">
    <property type="entry name" value="CarD-like"/>
    <property type="match status" value="1"/>
</dbReference>
<dbReference type="Gene3D" id="2.40.10.170">
    <property type="match status" value="1"/>
</dbReference>
<keyword evidence="13" id="KW-1185">Reference proteome</keyword>
<dbReference type="PANTHER" id="PTHR47964">
    <property type="entry name" value="ATP-DEPENDENT DNA HELICASE HOMOLOG RECG, CHLOROPLASTIC"/>
    <property type="match status" value="1"/>
</dbReference>
<dbReference type="InterPro" id="IPR037235">
    <property type="entry name" value="TRCF-like_C_D7"/>
</dbReference>
<accession>A0ABW8T627</accession>
<dbReference type="Gene3D" id="3.40.50.300">
    <property type="entry name" value="P-loop containing nucleotide triphosphate hydrolases"/>
    <property type="match status" value="2"/>
</dbReference>
<dbReference type="InterPro" id="IPR001650">
    <property type="entry name" value="Helicase_C-like"/>
</dbReference>
<comment type="caution">
    <text evidence="12">The sequence shown here is derived from an EMBL/GenBank/DDBJ whole genome shotgun (WGS) entry which is preliminary data.</text>
</comment>
<dbReference type="Pfam" id="PF03461">
    <property type="entry name" value="TRCF"/>
    <property type="match status" value="1"/>
</dbReference>
<keyword evidence="5" id="KW-0347">Helicase</keyword>
<comment type="similarity">
    <text evidence="9">In the N-terminal section; belongs to the UvrB family.</text>
</comment>
<dbReference type="Pfam" id="PF17757">
    <property type="entry name" value="UvrB_inter"/>
    <property type="match status" value="1"/>
</dbReference>
<dbReference type="PROSITE" id="PS51194">
    <property type="entry name" value="HELICASE_CTER"/>
    <property type="match status" value="1"/>
</dbReference>
<gene>
    <name evidence="9 12" type="primary">mfd</name>
    <name evidence="12" type="ORF">ACJDUG_13575</name>
</gene>
<evidence type="ECO:0000313" key="12">
    <source>
        <dbReference type="EMBL" id="MFL0247999.1"/>
    </source>
</evidence>
<dbReference type="InterPro" id="IPR027417">
    <property type="entry name" value="P-loop_NTPase"/>
</dbReference>
<dbReference type="SUPFAM" id="SSF143517">
    <property type="entry name" value="TRCF domain-like"/>
    <property type="match status" value="1"/>
</dbReference>
<dbReference type="InterPro" id="IPR047112">
    <property type="entry name" value="RecG/Mfd"/>
</dbReference>
<evidence type="ECO:0000256" key="5">
    <source>
        <dbReference type="ARBA" id="ARBA00022806"/>
    </source>
</evidence>
<dbReference type="InterPro" id="IPR004576">
    <property type="entry name" value="Mfd"/>
</dbReference>
<dbReference type="PANTHER" id="PTHR47964:SF1">
    <property type="entry name" value="ATP-DEPENDENT DNA HELICASE HOMOLOG RECG, CHLOROPLASTIC"/>
    <property type="match status" value="1"/>
</dbReference>
<evidence type="ECO:0000259" key="11">
    <source>
        <dbReference type="PROSITE" id="PS51194"/>
    </source>
</evidence>
<dbReference type="InterPro" id="IPR014001">
    <property type="entry name" value="Helicase_ATP-bd"/>
</dbReference>
<dbReference type="RefSeq" id="WP_406770431.1">
    <property type="nucleotide sequence ID" value="NZ_JBJHZZ010000011.1"/>
</dbReference>
<name>A0ABW8T627_9CLOT</name>
<dbReference type="Pfam" id="PF00270">
    <property type="entry name" value="DEAD"/>
    <property type="match status" value="1"/>
</dbReference>
<keyword evidence="8 9" id="KW-0234">DNA repair</keyword>
<sequence length="1172" mass="134345">MRLKGLIQPLKDSREFKEIINAIEKHRYPIGVFGLSESARSYLIDGVYEELDKPLLILTHNDVEAKNIYEDLNLYLPNVFYFPTKEVVFYNIDAISGDLRWERLKVLREMSKKGKKVIVASIESLAQKYIPYNLYKEYTFKFKVGDTINLEELNEKLIQCGYERMDVVEAKGQFSLRGGIMDIFSPLSIIPYRIELFGDEIDSIRSFNTESQRSIEKVKEMEIFPAKELILERDNIKAAVSSIEHDLNTMLSSLKQKKNKEAVEKLNSTIKNNLEALKEKWNFETIDSFLPYFYNSNSTLLDFIKDGYIFIDDTQRCKGKLDSVYFEFEENYKNFLSLGSILPGQANLLIEKDELLERLNGSNVITLSAIPKSTTMLAPRAIVSFKQITLHNYHGQLDLLIEDIKDKKARGFKTLILSGTRPRGERLVTTLRDRGIESSYSDVLNEISNGQVAITFGNQLRGFEYPDLKICVISDKEVFGEAKRKQASKLKKGVGKIKSFTELKVGDYVVHTNHGIGVYRGIKQLELNGHKKDYLQLSYESGDMLYVPVDQLDLVQKYIGQEGKAPKINKLGGSEWAKAKTKVKRSIEEIAEDLVKLYAMRATLKGHSFTKDTIWQKQFEDEFPYDETPDQLTTIEDIKKDMENDKPMDRLLCGDVGYGKTEVAVRAAFKAVMDGKQVAFLVPTTILAEQHYNNLVQRLSDFPVKVDMISRFRTPAKQKSTLKAVKDGSIDVLIGTHKLLQKDIQFKDLGLLIVDEEQRFGVTHKERLKEFKKNIDVLTLSATPIPRTLHMSLVGVRDISVIETPPEERYPIQTYVVEFNDQLIRDAIMREINRGGQVYFVYNRVETIRDMASYIQKLVPEARVAVGHGQMSERELENVIIGFVKNEYDILVSTTIIETGMDIPNVNTIIINDADKMGLSQLYQLRGRVGRSNRIAYAYLTYKKDKILTEVAEKRLKAIKEFTELGSGFKIAMKDLEIRGAGNMMGSAQHGHMAAIGYDLYCRMLEDMVKLIKGEIEKEPIETTVELKVDAYIPSTYISDEMQKIEVYKKIAAINSEDDRLEIEEELIDRFSDIPDSVVNLINIAYIRSIGKQLGIEEIKERNEEFLFKFDSEDYITDSLIKAIMDNHKKNVSFKKDKKPILVYKLKEVKKEEIIQKLIQIMENIKASVAIK</sequence>
<evidence type="ECO:0000256" key="8">
    <source>
        <dbReference type="ARBA" id="ARBA00023204"/>
    </source>
</evidence>
<keyword evidence="2 9" id="KW-0547">Nucleotide-binding</keyword>
<feature type="domain" description="Helicase ATP-binding" evidence="10">
    <location>
        <begin position="641"/>
        <end position="802"/>
    </location>
</feature>
<evidence type="ECO:0000256" key="2">
    <source>
        <dbReference type="ARBA" id="ARBA00022741"/>
    </source>
</evidence>
<evidence type="ECO:0000256" key="4">
    <source>
        <dbReference type="ARBA" id="ARBA00022801"/>
    </source>
</evidence>
<dbReference type="SMART" id="SM01058">
    <property type="entry name" value="CarD_TRCF"/>
    <property type="match status" value="1"/>
</dbReference>
<comment type="function">
    <text evidence="9">Couples transcription and DNA repair by recognizing RNA polymerase (RNAP) stalled at DNA lesions. Mediates ATP-dependent release of RNAP and its truncated transcript from the DNA, and recruitment of nucleotide excision repair machinery to the damaged site.</text>
</comment>
<dbReference type="CDD" id="cd17991">
    <property type="entry name" value="DEXHc_TRCF"/>
    <property type="match status" value="1"/>
</dbReference>
<organism evidence="12 13">
    <name type="scientific">Candidatus Clostridium stratigraminis</name>
    <dbReference type="NCBI Taxonomy" id="3381661"/>
    <lineage>
        <taxon>Bacteria</taxon>
        <taxon>Bacillati</taxon>
        <taxon>Bacillota</taxon>
        <taxon>Clostridia</taxon>
        <taxon>Eubacteriales</taxon>
        <taxon>Clostridiaceae</taxon>
        <taxon>Clostridium</taxon>
    </lineage>
</organism>
<dbReference type="Pfam" id="PF02559">
    <property type="entry name" value="CarD_TRCF_RID"/>
    <property type="match status" value="1"/>
</dbReference>
<keyword evidence="4 9" id="KW-0378">Hydrolase</keyword>
<evidence type="ECO:0000256" key="7">
    <source>
        <dbReference type="ARBA" id="ARBA00023125"/>
    </source>
</evidence>
<reference evidence="12 13" key="1">
    <citation type="submission" date="2024-11" db="EMBL/GenBank/DDBJ databases">
        <authorList>
            <person name="Heng Y.C."/>
            <person name="Lim A.C.H."/>
            <person name="Lee J.K.Y."/>
            <person name="Kittelmann S."/>
        </authorList>
    </citation>
    <scope>NUCLEOTIDE SEQUENCE [LARGE SCALE GENOMIC DNA]</scope>
    <source>
        <strain evidence="12 13">WILCCON 0185</strain>
    </source>
</reference>
<dbReference type="SMART" id="SM00982">
    <property type="entry name" value="TRCF"/>
    <property type="match status" value="1"/>
</dbReference>
<dbReference type="HAMAP" id="MF_00969">
    <property type="entry name" value="TRCF"/>
    <property type="match status" value="1"/>
</dbReference>
<dbReference type="InterPro" id="IPR011545">
    <property type="entry name" value="DEAD/DEAH_box_helicase_dom"/>
</dbReference>
<evidence type="ECO:0000256" key="6">
    <source>
        <dbReference type="ARBA" id="ARBA00022840"/>
    </source>
</evidence>
<dbReference type="Gene3D" id="3.30.2060.10">
    <property type="entry name" value="Penicillin-binding protein 1b domain"/>
    <property type="match status" value="1"/>
</dbReference>
<evidence type="ECO:0000313" key="13">
    <source>
        <dbReference type="Proteomes" id="UP001623591"/>
    </source>
</evidence>